<feature type="compositionally biased region" description="Acidic residues" evidence="1">
    <location>
        <begin position="332"/>
        <end position="342"/>
    </location>
</feature>
<reference evidence="2 3" key="1">
    <citation type="journal article" date="2015" name="BMC Genomics">
        <title>Insights from the genome of Ophiocordyceps polyrhachis-furcata to pathogenicity and host specificity in insect fungi.</title>
        <authorList>
            <person name="Wichadakul D."/>
            <person name="Kobmoo N."/>
            <person name="Ingsriswang S."/>
            <person name="Tangphatsornruang S."/>
            <person name="Chantasingh D."/>
            <person name="Luangsa-ard J.J."/>
            <person name="Eurwilaichitr L."/>
        </authorList>
    </citation>
    <scope>NUCLEOTIDE SEQUENCE [LARGE SCALE GENOMIC DNA]</scope>
    <source>
        <strain evidence="2 3">BCC 54312</strain>
    </source>
</reference>
<sequence>MEVKVVVNKVVVPYGNLLSELSSTWYELRFLHERARLSFSNEPRLLHDRTTSATFFLCWLSDLTSRPCLSLSRGSDIPVPEAELISGSSQSPNGKTGIHTHTHPLMAKAMIICLGSGDQGGADEVEVLHCNMYCYMYDIIDIVTKFQELHVHAGLCDGLNLSAVYAEENRCLRWKINPSIVVLALFLKKTPLVISPLSVELHGSDGLTPSVGQDVTLRKRWACGETETVLTGGHQLPVPSALHFPVTFCLKCSLESSFQRKKEARRAVNQNLTTSSLSLTGGSINSHHAYIRIGQTTAPARNSMNEYIDFYERQFRKRKESHSIRWGTESLQGEDEDEDEDEGVRMRRHPPPPPLGPHLTSNRLCPTRDFSLSRI</sequence>
<evidence type="ECO:0000313" key="3">
    <source>
        <dbReference type="Proteomes" id="UP000253664"/>
    </source>
</evidence>
<evidence type="ECO:0000256" key="1">
    <source>
        <dbReference type="SAM" id="MobiDB-lite"/>
    </source>
</evidence>
<dbReference type="EMBL" id="LKCN02000001">
    <property type="protein sequence ID" value="RCI16616.1"/>
    <property type="molecule type" value="Genomic_DNA"/>
</dbReference>
<accession>A0A367LQA0</accession>
<comment type="caution">
    <text evidence="2">The sequence shown here is derived from an EMBL/GenBank/DDBJ whole genome shotgun (WGS) entry which is preliminary data.</text>
</comment>
<organism evidence="2 3">
    <name type="scientific">Ophiocordyceps polyrhachis-furcata BCC 54312</name>
    <dbReference type="NCBI Taxonomy" id="1330021"/>
    <lineage>
        <taxon>Eukaryota</taxon>
        <taxon>Fungi</taxon>
        <taxon>Dikarya</taxon>
        <taxon>Ascomycota</taxon>
        <taxon>Pezizomycotina</taxon>
        <taxon>Sordariomycetes</taxon>
        <taxon>Hypocreomycetidae</taxon>
        <taxon>Hypocreales</taxon>
        <taxon>Ophiocordycipitaceae</taxon>
        <taxon>Ophiocordyceps</taxon>
    </lineage>
</organism>
<name>A0A367LQA0_9HYPO</name>
<dbReference type="AlphaFoldDB" id="A0A367LQA0"/>
<gene>
    <name evidence="2" type="ORF">L249_2906</name>
</gene>
<keyword evidence="3" id="KW-1185">Reference proteome</keyword>
<dbReference type="Proteomes" id="UP000253664">
    <property type="component" value="Unassembled WGS sequence"/>
</dbReference>
<evidence type="ECO:0000313" key="2">
    <source>
        <dbReference type="EMBL" id="RCI16616.1"/>
    </source>
</evidence>
<feature type="region of interest" description="Disordered" evidence="1">
    <location>
        <begin position="322"/>
        <end position="375"/>
    </location>
</feature>
<protein>
    <submittedName>
        <fullName evidence="2">Uncharacterized protein</fullName>
    </submittedName>
</protein>
<proteinExistence type="predicted"/>